<sequence>MYNTDKTLTIRSTPQNRPGGDKQQKDRINTYYSEAGPDYEIWSKAFNMHYGFFRKGMNPFRREPMLNQMSQEVFERLKLDIHKKPALLDMGCGVGASMRYLAKKYQGLSIRGITIVPWQIRKGKSLNCQAGLDHRLEITAGDFTKTNFQNMSFDAAYAIESACHAPGPAKTSFIKEAFRILKPGGRLVVADGFIKNPHIPFSNFTKNSYRNLCESWALPQMAEIELFVATLKQTGFKKVTVEDISWKVAPSVAHSPFLILKFLLKKLFKGEKLGQQSWNNLKGVFLTNILGLKRKKFGYYLVSAEK</sequence>
<dbReference type="InterPro" id="IPR013216">
    <property type="entry name" value="Methyltransf_11"/>
</dbReference>
<gene>
    <name evidence="4" type="ORF">QQ020_25145</name>
</gene>
<organism evidence="4 5">
    <name type="scientific">Agaribacillus aureus</name>
    <dbReference type="NCBI Taxonomy" id="3051825"/>
    <lineage>
        <taxon>Bacteria</taxon>
        <taxon>Pseudomonadati</taxon>
        <taxon>Bacteroidota</taxon>
        <taxon>Cytophagia</taxon>
        <taxon>Cytophagales</taxon>
        <taxon>Splendidivirgaceae</taxon>
        <taxon>Agaribacillus</taxon>
    </lineage>
</organism>
<comment type="caution">
    <text evidence="4">The sequence shown here is derived from an EMBL/GenBank/DDBJ whole genome shotgun (WGS) entry which is preliminary data.</text>
</comment>
<feature type="compositionally biased region" description="Polar residues" evidence="2">
    <location>
        <begin position="1"/>
        <end position="16"/>
    </location>
</feature>
<dbReference type="InterPro" id="IPR029063">
    <property type="entry name" value="SAM-dependent_MTases_sf"/>
</dbReference>
<accession>A0ABT8LF49</accession>
<proteinExistence type="predicted"/>
<keyword evidence="1" id="KW-0808">Transferase</keyword>
<keyword evidence="5" id="KW-1185">Reference proteome</keyword>
<evidence type="ECO:0000259" key="3">
    <source>
        <dbReference type="Pfam" id="PF08241"/>
    </source>
</evidence>
<dbReference type="Gene3D" id="3.40.50.150">
    <property type="entry name" value="Vaccinia Virus protein VP39"/>
    <property type="match status" value="1"/>
</dbReference>
<protein>
    <submittedName>
        <fullName evidence="4">Methyltransferase domain-containing protein</fullName>
    </submittedName>
</protein>
<dbReference type="CDD" id="cd02440">
    <property type="entry name" value="AdoMet_MTases"/>
    <property type="match status" value="1"/>
</dbReference>
<evidence type="ECO:0000313" key="4">
    <source>
        <dbReference type="EMBL" id="MDN5215390.1"/>
    </source>
</evidence>
<dbReference type="PANTHER" id="PTHR44068:SF11">
    <property type="entry name" value="GERANYL DIPHOSPHATE 2-C-METHYLTRANSFERASE"/>
    <property type="match status" value="1"/>
</dbReference>
<evidence type="ECO:0000256" key="1">
    <source>
        <dbReference type="ARBA" id="ARBA00022679"/>
    </source>
</evidence>
<evidence type="ECO:0000256" key="2">
    <source>
        <dbReference type="SAM" id="MobiDB-lite"/>
    </source>
</evidence>
<dbReference type="Pfam" id="PF08241">
    <property type="entry name" value="Methyltransf_11"/>
    <property type="match status" value="1"/>
</dbReference>
<dbReference type="SUPFAM" id="SSF53335">
    <property type="entry name" value="S-adenosyl-L-methionine-dependent methyltransferases"/>
    <property type="match status" value="1"/>
</dbReference>
<evidence type="ECO:0000313" key="5">
    <source>
        <dbReference type="Proteomes" id="UP001172083"/>
    </source>
</evidence>
<keyword evidence="4" id="KW-0489">Methyltransferase</keyword>
<feature type="region of interest" description="Disordered" evidence="2">
    <location>
        <begin position="1"/>
        <end position="26"/>
    </location>
</feature>
<dbReference type="PANTHER" id="PTHR44068">
    <property type="entry name" value="ZGC:194242"/>
    <property type="match status" value="1"/>
</dbReference>
<reference evidence="4" key="1">
    <citation type="submission" date="2023-06" db="EMBL/GenBank/DDBJ databases">
        <title>Genomic of Agaribacillus aureum.</title>
        <authorList>
            <person name="Wang G."/>
        </authorList>
    </citation>
    <scope>NUCLEOTIDE SEQUENCE</scope>
    <source>
        <strain evidence="4">BMA12</strain>
    </source>
</reference>
<name>A0ABT8LF49_9BACT</name>
<dbReference type="RefSeq" id="WP_346760724.1">
    <property type="nucleotide sequence ID" value="NZ_JAUJEB010000006.1"/>
</dbReference>
<dbReference type="GO" id="GO:0008168">
    <property type="term" value="F:methyltransferase activity"/>
    <property type="evidence" value="ECO:0007669"/>
    <property type="project" value="UniProtKB-KW"/>
</dbReference>
<dbReference type="Proteomes" id="UP001172083">
    <property type="component" value="Unassembled WGS sequence"/>
</dbReference>
<dbReference type="EMBL" id="JAUJEB010000006">
    <property type="protein sequence ID" value="MDN5215390.1"/>
    <property type="molecule type" value="Genomic_DNA"/>
</dbReference>
<feature type="domain" description="Methyltransferase type 11" evidence="3">
    <location>
        <begin position="88"/>
        <end position="189"/>
    </location>
</feature>
<dbReference type="GO" id="GO:0032259">
    <property type="term" value="P:methylation"/>
    <property type="evidence" value="ECO:0007669"/>
    <property type="project" value="UniProtKB-KW"/>
</dbReference>
<dbReference type="InterPro" id="IPR050447">
    <property type="entry name" value="Erg6_SMT_methyltransf"/>
</dbReference>